<organism evidence="1">
    <name type="scientific">marine sediment metagenome</name>
    <dbReference type="NCBI Taxonomy" id="412755"/>
    <lineage>
        <taxon>unclassified sequences</taxon>
        <taxon>metagenomes</taxon>
        <taxon>ecological metagenomes</taxon>
    </lineage>
</organism>
<name>A0A0F9DGL4_9ZZZZ</name>
<comment type="caution">
    <text evidence="1">The sequence shown here is derived from an EMBL/GenBank/DDBJ whole genome shotgun (WGS) entry which is preliminary data.</text>
</comment>
<dbReference type="EMBL" id="LAZR01041773">
    <property type="protein sequence ID" value="KKL11143.1"/>
    <property type="molecule type" value="Genomic_DNA"/>
</dbReference>
<gene>
    <name evidence="1" type="ORF">LCGC14_2548800</name>
</gene>
<sequence>MYSKGDWKTEGNIIKVFGSGVIAKCPSPTTDDGVLEFIANAHLIAQAPRMYEWLKDLPLHCGCVYIDEEDATKPTFTIDTDYLELAKEIIK</sequence>
<accession>A0A0F9DGL4</accession>
<proteinExistence type="predicted"/>
<dbReference type="AlphaFoldDB" id="A0A0F9DGL4"/>
<protein>
    <submittedName>
        <fullName evidence="1">Uncharacterized protein</fullName>
    </submittedName>
</protein>
<reference evidence="1" key="1">
    <citation type="journal article" date="2015" name="Nature">
        <title>Complex archaea that bridge the gap between prokaryotes and eukaryotes.</title>
        <authorList>
            <person name="Spang A."/>
            <person name="Saw J.H."/>
            <person name="Jorgensen S.L."/>
            <person name="Zaremba-Niedzwiedzka K."/>
            <person name="Martijn J."/>
            <person name="Lind A.E."/>
            <person name="van Eijk R."/>
            <person name="Schleper C."/>
            <person name="Guy L."/>
            <person name="Ettema T.J."/>
        </authorList>
    </citation>
    <scope>NUCLEOTIDE SEQUENCE</scope>
</reference>
<evidence type="ECO:0000313" key="1">
    <source>
        <dbReference type="EMBL" id="KKL11143.1"/>
    </source>
</evidence>